<keyword evidence="2" id="KW-1185">Reference proteome</keyword>
<dbReference type="RefSeq" id="WP_187480404.1">
    <property type="nucleotide sequence ID" value="NZ_CP060697.1"/>
</dbReference>
<proteinExistence type="predicted"/>
<dbReference type="AlphaFoldDB" id="A0A7G9L4A0"/>
<protein>
    <submittedName>
        <fullName evidence="1">Uncharacterized protein</fullName>
    </submittedName>
</protein>
<sequence>MRDYRLYRLDGAGNILSAEWLREPDDDSAVRPVTDLRLHGPAELWRGQRLVARIEPASDY</sequence>
<organism evidence="1 2">
    <name type="scientific">Sphingomonas sabuli</name>
    <dbReference type="NCBI Taxonomy" id="2764186"/>
    <lineage>
        <taxon>Bacteria</taxon>
        <taxon>Pseudomonadati</taxon>
        <taxon>Pseudomonadota</taxon>
        <taxon>Alphaproteobacteria</taxon>
        <taxon>Sphingomonadales</taxon>
        <taxon>Sphingomonadaceae</taxon>
        <taxon>Sphingomonas</taxon>
    </lineage>
</organism>
<name>A0A7G9L4A0_9SPHN</name>
<dbReference type="EMBL" id="CP060697">
    <property type="protein sequence ID" value="QNM83449.1"/>
    <property type="molecule type" value="Genomic_DNA"/>
</dbReference>
<evidence type="ECO:0000313" key="1">
    <source>
        <dbReference type="EMBL" id="QNM83449.1"/>
    </source>
</evidence>
<dbReference type="Proteomes" id="UP000515861">
    <property type="component" value="Chromosome"/>
</dbReference>
<evidence type="ECO:0000313" key="2">
    <source>
        <dbReference type="Proteomes" id="UP000515861"/>
    </source>
</evidence>
<accession>A0A7G9L4A0</accession>
<gene>
    <name evidence="1" type="ORF">H8M03_03695</name>
</gene>
<dbReference type="KEGG" id="ssau:H8M03_03695"/>
<reference evidence="1 2" key="1">
    <citation type="submission" date="2020-08" db="EMBL/GenBank/DDBJ databases">
        <title>Sphingomonas sp. sand1-3 16S ribosomal RNA gene Genome sequencing and assembly.</title>
        <authorList>
            <person name="Kang M."/>
        </authorList>
    </citation>
    <scope>NUCLEOTIDE SEQUENCE [LARGE SCALE GENOMIC DNA]</scope>
    <source>
        <strain evidence="2">sand1-3</strain>
    </source>
</reference>